<dbReference type="Proteomes" id="UP000509684">
    <property type="component" value="Chromosome"/>
</dbReference>
<evidence type="ECO:0000256" key="7">
    <source>
        <dbReference type="ARBA" id="ARBA00024739"/>
    </source>
</evidence>
<evidence type="ECO:0000256" key="2">
    <source>
        <dbReference type="ARBA" id="ARBA00017823"/>
    </source>
</evidence>
<evidence type="ECO:0000313" key="11">
    <source>
        <dbReference type="EMBL" id="KFB75592.1"/>
    </source>
</evidence>
<dbReference type="GO" id="GO:0045892">
    <property type="term" value="P:negative regulation of DNA-templated transcription"/>
    <property type="evidence" value="ECO:0007669"/>
    <property type="project" value="InterPro"/>
</dbReference>
<dbReference type="GO" id="GO:0044781">
    <property type="term" value="P:bacterial-type flagellum organization"/>
    <property type="evidence" value="ECO:0007669"/>
    <property type="project" value="UniProtKB-KW"/>
</dbReference>
<keyword evidence="12" id="KW-0966">Cell projection</keyword>
<dbReference type="EMBL" id="JDST02000081">
    <property type="protein sequence ID" value="KFB75592.1"/>
    <property type="molecule type" value="Genomic_DNA"/>
</dbReference>
<keyword evidence="3" id="KW-0678">Repressor</keyword>
<name>A0A080M2V4_9PROT</name>
<accession>A0A080M2V4</accession>
<evidence type="ECO:0000313" key="14">
    <source>
        <dbReference type="Proteomes" id="UP000509684"/>
    </source>
</evidence>
<dbReference type="SUPFAM" id="SSF101498">
    <property type="entry name" value="Anti-sigma factor FlgM"/>
    <property type="match status" value="1"/>
</dbReference>
<evidence type="ECO:0000313" key="13">
    <source>
        <dbReference type="Proteomes" id="UP000021315"/>
    </source>
</evidence>
<reference evidence="11 13" key="1">
    <citation type="submission" date="2014-02" db="EMBL/GenBank/DDBJ databases">
        <title>Expanding our view of genomic diversity in Candidatus Accumulibacter clades.</title>
        <authorList>
            <person name="Skennerton C.T."/>
            <person name="Barr J.J."/>
            <person name="Slater F.R."/>
            <person name="Bond P.L."/>
            <person name="Tyson G.W."/>
        </authorList>
    </citation>
    <scope>NUCLEOTIDE SEQUENCE [LARGE SCALE GENOMIC DNA]</scope>
    <source>
        <strain evidence="13">SK-02</strain>
    </source>
</reference>
<keyword evidence="12" id="KW-0969">Cilium</keyword>
<dbReference type="Proteomes" id="UP000021315">
    <property type="component" value="Unassembled WGS sequence"/>
</dbReference>
<comment type="similarity">
    <text evidence="1">Belongs to the FlgM family.</text>
</comment>
<dbReference type="InterPro" id="IPR035890">
    <property type="entry name" value="Anti-sigma-28_factor_FlgM_sf"/>
</dbReference>
<gene>
    <name evidence="12" type="primary">flgM</name>
    <name evidence="11" type="ORF">AW06_003363</name>
    <name evidence="12" type="ORF">HWD57_00565</name>
</gene>
<dbReference type="AlphaFoldDB" id="A0A080M2V4"/>
<dbReference type="NCBIfam" id="TIGR03824">
    <property type="entry name" value="FlgM_jcvi"/>
    <property type="match status" value="1"/>
</dbReference>
<evidence type="ECO:0000256" key="3">
    <source>
        <dbReference type="ARBA" id="ARBA00022491"/>
    </source>
</evidence>
<dbReference type="RefSeq" id="WP_034951627.1">
    <property type="nucleotide sequence ID" value="NZ_JDST02000081.1"/>
</dbReference>
<dbReference type="InterPro" id="IPR007412">
    <property type="entry name" value="FlgM"/>
</dbReference>
<feature type="domain" description="Anti-sigma-28 factor FlgM C-terminal" evidence="10">
    <location>
        <begin position="33"/>
        <end position="81"/>
    </location>
</feature>
<evidence type="ECO:0000256" key="5">
    <source>
        <dbReference type="ARBA" id="ARBA00023015"/>
    </source>
</evidence>
<evidence type="ECO:0000256" key="8">
    <source>
        <dbReference type="ARBA" id="ARBA00030117"/>
    </source>
</evidence>
<reference evidence="12" key="3">
    <citation type="submission" date="2020-06" db="EMBL/GenBank/DDBJ databases">
        <authorList>
            <person name="Arumugam K."/>
            <person name="Besarab I."/>
            <person name="Haryono M."/>
            <person name="Bagci C."/>
            <person name="Beier S."/>
            <person name="Buchfink B."/>
            <person name="Gorska A."/>
            <person name="Qiu G."/>
            <person name="Huson D.H."/>
            <person name="Williams R.B."/>
        </authorList>
    </citation>
    <scope>NUCLEOTIDE SEQUENCE</scope>
    <source>
        <strain evidence="12">SSA1</strain>
    </source>
</reference>
<keyword evidence="13" id="KW-1185">Reference proteome</keyword>
<comment type="function">
    <text evidence="7">Responsible for the coupling of flagellin expression to flagellar assembly by preventing expression of the flagellin genes when a component of the middle class of proteins is defective. It negatively regulates flagellar genes by inhibiting the activity of FliA by directly binding to FliA.</text>
</comment>
<dbReference type="InterPro" id="IPR031316">
    <property type="entry name" value="FlgM_C"/>
</dbReference>
<dbReference type="KEGG" id="acog:HWD57_00565"/>
<keyword evidence="4" id="KW-1005">Bacterial flagellum biogenesis</keyword>
<dbReference type="STRING" id="1453999.AW06_003363"/>
<evidence type="ECO:0000313" key="12">
    <source>
        <dbReference type="EMBL" id="QLH48447.1"/>
    </source>
</evidence>
<feature type="compositionally biased region" description="Polar residues" evidence="9">
    <location>
        <begin position="1"/>
        <end position="13"/>
    </location>
</feature>
<evidence type="ECO:0000259" key="10">
    <source>
        <dbReference type="Pfam" id="PF04316"/>
    </source>
</evidence>
<evidence type="ECO:0000256" key="9">
    <source>
        <dbReference type="SAM" id="MobiDB-lite"/>
    </source>
</evidence>
<keyword evidence="6" id="KW-0804">Transcription</keyword>
<feature type="region of interest" description="Disordered" evidence="9">
    <location>
        <begin position="1"/>
        <end position="30"/>
    </location>
</feature>
<evidence type="ECO:0000256" key="4">
    <source>
        <dbReference type="ARBA" id="ARBA00022795"/>
    </source>
</evidence>
<protein>
    <recommendedName>
        <fullName evidence="2">Negative regulator of flagellin synthesis</fullName>
    </recommendedName>
    <alternativeName>
        <fullName evidence="8">Anti-sigma-28 factor</fullName>
    </alternativeName>
</protein>
<accession>A0A7D5N8Q0</accession>
<dbReference type="EMBL" id="CP058708">
    <property type="protein sequence ID" value="QLH48447.1"/>
    <property type="molecule type" value="Genomic_DNA"/>
</dbReference>
<sequence>MKIDSTISTSASAVTEMRHRTSVSQPATSAATEVHLSELAGQLQSPGEAATFDTARVSEIKQAIAEGRFTINSEAIADRLIASASELVASTRQV</sequence>
<organism evidence="11 13">
    <name type="scientific">Candidatus Accumulibacter cognatus</name>
    <dbReference type="NCBI Taxonomy" id="2954383"/>
    <lineage>
        <taxon>Bacteria</taxon>
        <taxon>Pseudomonadati</taxon>
        <taxon>Pseudomonadota</taxon>
        <taxon>Betaproteobacteria</taxon>
        <taxon>Candidatus Accumulibacter</taxon>
    </lineage>
</organism>
<keyword evidence="5" id="KW-0805">Transcription regulation</keyword>
<dbReference type="Pfam" id="PF04316">
    <property type="entry name" value="FlgM"/>
    <property type="match status" value="1"/>
</dbReference>
<reference evidence="12 14" key="2">
    <citation type="journal article" date="2019" name="Microbiome">
        <title>Annotated bacterial chromosomes from frame-shift-corrected long-read metagenomic data.</title>
        <authorList>
            <person name="Arumugam K."/>
            <person name="Bagci C."/>
            <person name="Bessarab I."/>
            <person name="Beier S."/>
            <person name="Buchfink B."/>
            <person name="Gorska A."/>
            <person name="Qiu G."/>
            <person name="Huson D.H."/>
            <person name="Williams R.B.H."/>
        </authorList>
    </citation>
    <scope>NUCLEOTIDE SEQUENCE [LARGE SCALE GENOMIC DNA]</scope>
    <source>
        <strain evidence="12">SSA1</strain>
    </source>
</reference>
<keyword evidence="12" id="KW-0282">Flagellum</keyword>
<evidence type="ECO:0000256" key="1">
    <source>
        <dbReference type="ARBA" id="ARBA00005322"/>
    </source>
</evidence>
<evidence type="ECO:0000256" key="6">
    <source>
        <dbReference type="ARBA" id="ARBA00023163"/>
    </source>
</evidence>
<proteinExistence type="inferred from homology"/>